<protein>
    <submittedName>
        <fullName evidence="1">Uncharacterized protein</fullName>
    </submittedName>
</protein>
<name>A0AAV4C3T0_9GAST</name>
<organism evidence="1 2">
    <name type="scientific">Plakobranchus ocellatus</name>
    <dbReference type="NCBI Taxonomy" id="259542"/>
    <lineage>
        <taxon>Eukaryota</taxon>
        <taxon>Metazoa</taxon>
        <taxon>Spiralia</taxon>
        <taxon>Lophotrochozoa</taxon>
        <taxon>Mollusca</taxon>
        <taxon>Gastropoda</taxon>
        <taxon>Heterobranchia</taxon>
        <taxon>Euthyneura</taxon>
        <taxon>Panpulmonata</taxon>
        <taxon>Sacoglossa</taxon>
        <taxon>Placobranchoidea</taxon>
        <taxon>Plakobranchidae</taxon>
        <taxon>Plakobranchus</taxon>
    </lineage>
</organism>
<reference evidence="1 2" key="1">
    <citation type="journal article" date="2021" name="Elife">
        <title>Chloroplast acquisition without the gene transfer in kleptoplastic sea slugs, Plakobranchus ocellatus.</title>
        <authorList>
            <person name="Maeda T."/>
            <person name="Takahashi S."/>
            <person name="Yoshida T."/>
            <person name="Shimamura S."/>
            <person name="Takaki Y."/>
            <person name="Nagai Y."/>
            <person name="Toyoda A."/>
            <person name="Suzuki Y."/>
            <person name="Arimoto A."/>
            <person name="Ishii H."/>
            <person name="Satoh N."/>
            <person name="Nishiyama T."/>
            <person name="Hasebe M."/>
            <person name="Maruyama T."/>
            <person name="Minagawa J."/>
            <person name="Obokata J."/>
            <person name="Shigenobu S."/>
        </authorList>
    </citation>
    <scope>NUCLEOTIDE SEQUENCE [LARGE SCALE GENOMIC DNA]</scope>
</reference>
<dbReference type="AlphaFoldDB" id="A0AAV4C3T0"/>
<evidence type="ECO:0000313" key="2">
    <source>
        <dbReference type="Proteomes" id="UP000735302"/>
    </source>
</evidence>
<gene>
    <name evidence="1" type="ORF">PoB_005383000</name>
</gene>
<accession>A0AAV4C3T0</accession>
<keyword evidence="2" id="KW-1185">Reference proteome</keyword>
<dbReference type="EMBL" id="BLXT01005907">
    <property type="protein sequence ID" value="GFO27325.1"/>
    <property type="molecule type" value="Genomic_DNA"/>
</dbReference>
<comment type="caution">
    <text evidence="1">The sequence shown here is derived from an EMBL/GenBank/DDBJ whole genome shotgun (WGS) entry which is preliminary data.</text>
</comment>
<proteinExistence type="predicted"/>
<dbReference type="Proteomes" id="UP000735302">
    <property type="component" value="Unassembled WGS sequence"/>
</dbReference>
<sequence length="238" mass="27022">MSCSLLSAPVLRHLAWRRKGSEVMFGTIFVLLNLLLRMATAQRASVNIVTNFSSFLCTDDFLVVGEDFVTFELDLSGNNSDYTYNEFDWPTFRAQTFVTVNGITQTKNDFPICDPFTTPQHGFCVKRNIINTTGCSCEAVGTHVYRVKAVYRIHDVNETRGRAELLWPSIYKGDISKYYYFPEVRAKNVAEQQQPVHPPQTVRGLPNREGLWLFVSKRPSEKVLIHFLVVYAEGAGPP</sequence>
<evidence type="ECO:0000313" key="1">
    <source>
        <dbReference type="EMBL" id="GFO27325.1"/>
    </source>
</evidence>